<dbReference type="PANTHER" id="PTHR48063">
    <property type="entry name" value="LRR RECEPTOR-LIKE KINASE"/>
    <property type="match status" value="1"/>
</dbReference>
<proteinExistence type="predicted"/>
<reference evidence="7" key="1">
    <citation type="journal article" date="2019" name="Sci. Rep.">
        <title>Draft genome of Tanacetum cinerariifolium, the natural source of mosquito coil.</title>
        <authorList>
            <person name="Yamashiro T."/>
            <person name="Shiraishi A."/>
            <person name="Satake H."/>
            <person name="Nakayama K."/>
        </authorList>
    </citation>
    <scope>NUCLEOTIDE SEQUENCE</scope>
</reference>
<comment type="subcellular location">
    <subcellularLocation>
        <location evidence="1">Membrane</location>
        <topology evidence="1">Single-pass type I membrane protein</topology>
    </subcellularLocation>
</comment>
<evidence type="ECO:0000256" key="3">
    <source>
        <dbReference type="ARBA" id="ARBA00022729"/>
    </source>
</evidence>
<comment type="caution">
    <text evidence="7">The sequence shown here is derived from an EMBL/GenBank/DDBJ whole genome shotgun (WGS) entry which is preliminary data.</text>
</comment>
<name>A0A699QXQ6_TANCI</name>
<dbReference type="InterPro" id="IPR032675">
    <property type="entry name" value="LRR_dom_sf"/>
</dbReference>
<evidence type="ECO:0000313" key="7">
    <source>
        <dbReference type="EMBL" id="GFC78610.1"/>
    </source>
</evidence>
<dbReference type="EMBL" id="BKCJ011066556">
    <property type="protein sequence ID" value="GFC78610.1"/>
    <property type="molecule type" value="Genomic_DNA"/>
</dbReference>
<evidence type="ECO:0000256" key="6">
    <source>
        <dbReference type="ARBA" id="ARBA00023180"/>
    </source>
</evidence>
<keyword evidence="3" id="KW-0732">Signal</keyword>
<feature type="non-terminal residue" evidence="7">
    <location>
        <position position="146"/>
    </location>
</feature>
<dbReference type="PANTHER" id="PTHR48063:SF106">
    <property type="entry name" value="LEUCINE-RICH REPEAT DOMAIN, L DOMAIN-LIKE PROTEIN-RELATED"/>
    <property type="match status" value="1"/>
</dbReference>
<evidence type="ECO:0000256" key="5">
    <source>
        <dbReference type="ARBA" id="ARBA00023136"/>
    </source>
</evidence>
<dbReference type="InterPro" id="IPR001611">
    <property type="entry name" value="Leu-rich_rpt"/>
</dbReference>
<dbReference type="GO" id="GO:0016020">
    <property type="term" value="C:membrane"/>
    <property type="evidence" value="ECO:0007669"/>
    <property type="project" value="UniProtKB-SubCell"/>
</dbReference>
<protein>
    <submittedName>
        <fullName evidence="7">Leucine-rich repeat protein</fullName>
    </submittedName>
</protein>
<dbReference type="AlphaFoldDB" id="A0A699QXQ6"/>
<evidence type="ECO:0000256" key="1">
    <source>
        <dbReference type="ARBA" id="ARBA00004479"/>
    </source>
</evidence>
<dbReference type="Gene3D" id="3.80.10.10">
    <property type="entry name" value="Ribonuclease Inhibitor"/>
    <property type="match status" value="1"/>
</dbReference>
<keyword evidence="4" id="KW-1133">Transmembrane helix</keyword>
<dbReference type="Pfam" id="PF00560">
    <property type="entry name" value="LRR_1"/>
    <property type="match status" value="1"/>
</dbReference>
<keyword evidence="5" id="KW-0472">Membrane</keyword>
<keyword evidence="2" id="KW-0812">Transmembrane</keyword>
<organism evidence="7">
    <name type="scientific">Tanacetum cinerariifolium</name>
    <name type="common">Dalmatian daisy</name>
    <name type="synonym">Chrysanthemum cinerariifolium</name>
    <dbReference type="NCBI Taxonomy" id="118510"/>
    <lineage>
        <taxon>Eukaryota</taxon>
        <taxon>Viridiplantae</taxon>
        <taxon>Streptophyta</taxon>
        <taxon>Embryophyta</taxon>
        <taxon>Tracheophyta</taxon>
        <taxon>Spermatophyta</taxon>
        <taxon>Magnoliopsida</taxon>
        <taxon>eudicotyledons</taxon>
        <taxon>Gunneridae</taxon>
        <taxon>Pentapetalae</taxon>
        <taxon>asterids</taxon>
        <taxon>campanulids</taxon>
        <taxon>Asterales</taxon>
        <taxon>Asteraceae</taxon>
        <taxon>Asteroideae</taxon>
        <taxon>Anthemideae</taxon>
        <taxon>Anthemidinae</taxon>
        <taxon>Tanacetum</taxon>
    </lineage>
</organism>
<dbReference type="InterPro" id="IPR046956">
    <property type="entry name" value="RLP23-like"/>
</dbReference>
<evidence type="ECO:0000256" key="2">
    <source>
        <dbReference type="ARBA" id="ARBA00022692"/>
    </source>
</evidence>
<evidence type="ECO:0000256" key="4">
    <source>
        <dbReference type="ARBA" id="ARBA00022989"/>
    </source>
</evidence>
<gene>
    <name evidence="7" type="ORF">Tci_850580</name>
</gene>
<keyword evidence="6" id="KW-0325">Glycoprotein</keyword>
<dbReference type="SUPFAM" id="SSF52058">
    <property type="entry name" value="L domain-like"/>
    <property type="match status" value="1"/>
</dbReference>
<sequence length="146" mass="16357">MLSSWVGNDCCKWERVHCDKVTGKVDSLHLRASTDIFGDQYLIGKEVITCLKDLRHLKFLDLSGNDFRGSRIPEFIGSFKQLSYLNLSDAFSGIIPPRIGNLSNLVVLDLKTLSLKSDDMSWISGLSSLKSLDLSYVDLSKAQNRD</sequence>
<accession>A0A699QXQ6</accession>